<dbReference type="EMBL" id="PEBX01000001">
    <property type="protein sequence ID" value="PTQ57913.1"/>
    <property type="molecule type" value="Genomic_DNA"/>
</dbReference>
<dbReference type="UniPathway" id="UPA00085"/>
<dbReference type="EC" id="2.3.1.274" evidence="8 10"/>
<dbReference type="SUPFAM" id="SSF53659">
    <property type="entry name" value="Isocitrate/Isopropylmalate dehydrogenase-like"/>
    <property type="match status" value="1"/>
</dbReference>
<dbReference type="GO" id="GO:0008654">
    <property type="term" value="P:phospholipid biosynthetic process"/>
    <property type="evidence" value="ECO:0007669"/>
    <property type="project" value="UniProtKB-KW"/>
</dbReference>
<sequence length="354" mass="37861">MRIGFDAMGGDHAPRAVIEGALFGLRQYADLTAVLFGAEDRLLETIRTLSDRERIRSYLDSGRLSIVHATDVILAEEEPVRAVRHKKESSLVKGVAALAAGELDAFVSAGSTGALVASGLFILGRMPGMDRPALAPMLPTLSGRGVLVLDVGANVDAKAQHLVQYALIGHLYARKMMDRAHPRVGLLNIGTEPGKGHLLAKSAYDLIYDLSQRDPSFQFVGNVEARDVMFDQADVVVTDGFTGNIFLKTTEGVALAISGMLKEALMSHVITKAGALLAAPGLKKLKTKLDYKAYGGTPLLGLKRPLIKAHGSSDAQAILAALRQAYGAVEHNLIDVLSEALSSHDIFEKETSQE</sequence>
<dbReference type="GO" id="GO:0043811">
    <property type="term" value="F:phosphate:acyl-[acyl carrier protein] acyltransferase activity"/>
    <property type="evidence" value="ECO:0007669"/>
    <property type="project" value="UniProtKB-UniRule"/>
</dbReference>
<dbReference type="Proteomes" id="UP000244338">
    <property type="component" value="Unassembled WGS sequence"/>
</dbReference>
<evidence type="ECO:0000313" key="11">
    <source>
        <dbReference type="EMBL" id="PTQ57913.1"/>
    </source>
</evidence>
<keyword evidence="2 10" id="KW-0963">Cytoplasm</keyword>
<dbReference type="GO" id="GO:0006633">
    <property type="term" value="P:fatty acid biosynthetic process"/>
    <property type="evidence" value="ECO:0007669"/>
    <property type="project" value="UniProtKB-UniRule"/>
</dbReference>
<comment type="caution">
    <text evidence="11">The sequence shown here is derived from an EMBL/GenBank/DDBJ whole genome shotgun (WGS) entry which is preliminary data.</text>
</comment>
<comment type="catalytic activity">
    <reaction evidence="1 10">
        <text>a fatty acyl-[ACP] + phosphate = an acyl phosphate + holo-[ACP]</text>
        <dbReference type="Rhea" id="RHEA:42292"/>
        <dbReference type="Rhea" id="RHEA-COMP:9685"/>
        <dbReference type="Rhea" id="RHEA-COMP:14125"/>
        <dbReference type="ChEBI" id="CHEBI:43474"/>
        <dbReference type="ChEBI" id="CHEBI:59918"/>
        <dbReference type="ChEBI" id="CHEBI:64479"/>
        <dbReference type="ChEBI" id="CHEBI:138651"/>
        <dbReference type="EC" id="2.3.1.274"/>
    </reaction>
</comment>
<evidence type="ECO:0000313" key="12">
    <source>
        <dbReference type="Proteomes" id="UP000244338"/>
    </source>
</evidence>
<comment type="function">
    <text evidence="10">Catalyzes the reversible formation of acyl-phosphate (acyl-PO(4)) from acyl-[acyl-carrier-protein] (acyl-ACP). This enzyme utilizes acyl-ACP as fatty acyl donor, but not acyl-CoA.</text>
</comment>
<keyword evidence="4 10" id="KW-0808">Transferase</keyword>
<comment type="subcellular location">
    <subcellularLocation>
        <location evidence="10">Cytoplasm</location>
    </subcellularLocation>
    <text evidence="10">Associated with the membrane possibly through PlsY.</text>
</comment>
<dbReference type="InterPro" id="IPR012281">
    <property type="entry name" value="Phospholipid_synth_PlsX-like"/>
</dbReference>
<dbReference type="AlphaFoldDB" id="A0A2R6Y5G7"/>
<dbReference type="GO" id="GO:0005737">
    <property type="term" value="C:cytoplasm"/>
    <property type="evidence" value="ECO:0007669"/>
    <property type="project" value="UniProtKB-SubCell"/>
</dbReference>
<organism evidence="11 12">
    <name type="scientific">Candidatus Carbonibacillus altaicus</name>
    <dbReference type="NCBI Taxonomy" id="2163959"/>
    <lineage>
        <taxon>Bacteria</taxon>
        <taxon>Bacillati</taxon>
        <taxon>Bacillota</taxon>
        <taxon>Bacilli</taxon>
        <taxon>Bacillales</taxon>
        <taxon>Candidatus Carbonibacillus</taxon>
    </lineage>
</organism>
<evidence type="ECO:0000256" key="1">
    <source>
        <dbReference type="ARBA" id="ARBA00001232"/>
    </source>
</evidence>
<accession>A0A2R6Y5G7</accession>
<dbReference type="NCBIfam" id="TIGR00182">
    <property type="entry name" value="plsX"/>
    <property type="match status" value="1"/>
</dbReference>
<name>A0A2R6Y5G7_9BACL</name>
<comment type="subunit">
    <text evidence="9 10">Homodimer. Probably interacts with PlsY.</text>
</comment>
<keyword evidence="5 10" id="KW-0443">Lipid metabolism</keyword>
<keyword evidence="3 10" id="KW-0444">Lipid biosynthesis</keyword>
<protein>
    <recommendedName>
        <fullName evidence="8 10">Phosphate acyltransferase</fullName>
        <ecNumber evidence="8 10">2.3.1.274</ecNumber>
    </recommendedName>
    <alternativeName>
        <fullName evidence="10">Acyl-ACP phosphotransacylase</fullName>
    </alternativeName>
    <alternativeName>
        <fullName evidence="10">Acyl-[acyl-carrier-protein]--phosphate acyltransferase</fullName>
    </alternativeName>
    <alternativeName>
        <fullName evidence="10">Phosphate-acyl-ACP acyltransferase</fullName>
    </alternativeName>
</protein>
<comment type="similarity">
    <text evidence="10">Belongs to the PlsX family.</text>
</comment>
<reference evidence="12" key="1">
    <citation type="journal article" date="2018" name="Sci. Rep.">
        <title>Lignite coal burning seam in the remote Altai Mountains harbors a hydrogen-driven thermophilic microbial community.</title>
        <authorList>
            <person name="Kadnikov V.V."/>
            <person name="Mardanov A.V."/>
            <person name="Ivasenko D.A."/>
            <person name="Antsiferov D.V."/>
            <person name="Beletsky A.V."/>
            <person name="Karnachuk O.V."/>
            <person name="Ravin N.V."/>
        </authorList>
    </citation>
    <scope>NUCLEOTIDE SEQUENCE [LARGE SCALE GENOMIC DNA]</scope>
</reference>
<dbReference type="Pfam" id="PF02504">
    <property type="entry name" value="FA_synthesis"/>
    <property type="match status" value="1"/>
</dbReference>
<evidence type="ECO:0000256" key="9">
    <source>
        <dbReference type="ARBA" id="ARBA00046608"/>
    </source>
</evidence>
<dbReference type="HAMAP" id="MF_00019">
    <property type="entry name" value="PlsX"/>
    <property type="match status" value="1"/>
</dbReference>
<gene>
    <name evidence="10" type="primary">plsX</name>
    <name evidence="11" type="ORF">BSOLF_0424</name>
</gene>
<keyword evidence="7 10" id="KW-1208">Phospholipid metabolism</keyword>
<evidence type="ECO:0000256" key="10">
    <source>
        <dbReference type="HAMAP-Rule" id="MF_00019"/>
    </source>
</evidence>
<dbReference type="Gene3D" id="3.40.718.10">
    <property type="entry name" value="Isopropylmalate Dehydrogenase"/>
    <property type="match status" value="1"/>
</dbReference>
<comment type="pathway">
    <text evidence="10">Lipid metabolism; phospholipid metabolism.</text>
</comment>
<keyword evidence="11" id="KW-0012">Acyltransferase</keyword>
<evidence type="ECO:0000256" key="7">
    <source>
        <dbReference type="ARBA" id="ARBA00023264"/>
    </source>
</evidence>
<evidence type="ECO:0000256" key="8">
    <source>
        <dbReference type="ARBA" id="ARBA00024069"/>
    </source>
</evidence>
<dbReference type="InterPro" id="IPR003664">
    <property type="entry name" value="FA_synthesis"/>
</dbReference>
<dbReference type="PANTHER" id="PTHR30100:SF1">
    <property type="entry name" value="PHOSPHATE ACYLTRANSFERASE"/>
    <property type="match status" value="1"/>
</dbReference>
<evidence type="ECO:0000256" key="2">
    <source>
        <dbReference type="ARBA" id="ARBA00022490"/>
    </source>
</evidence>
<dbReference type="PANTHER" id="PTHR30100">
    <property type="entry name" value="FATTY ACID/PHOSPHOLIPID SYNTHESIS PROTEIN PLSX"/>
    <property type="match status" value="1"/>
</dbReference>
<keyword evidence="6 10" id="KW-0594">Phospholipid biosynthesis</keyword>
<evidence type="ECO:0000256" key="3">
    <source>
        <dbReference type="ARBA" id="ARBA00022516"/>
    </source>
</evidence>
<proteinExistence type="inferred from homology"/>
<evidence type="ECO:0000256" key="6">
    <source>
        <dbReference type="ARBA" id="ARBA00023209"/>
    </source>
</evidence>
<dbReference type="PIRSF" id="PIRSF002465">
    <property type="entry name" value="Phsphlp_syn_PlsX"/>
    <property type="match status" value="1"/>
</dbReference>
<evidence type="ECO:0000256" key="4">
    <source>
        <dbReference type="ARBA" id="ARBA00022679"/>
    </source>
</evidence>
<evidence type="ECO:0000256" key="5">
    <source>
        <dbReference type="ARBA" id="ARBA00023098"/>
    </source>
</evidence>